<evidence type="ECO:0000256" key="3">
    <source>
        <dbReference type="RuleBase" id="RU004514"/>
    </source>
</evidence>
<dbReference type="RefSeq" id="WP_279252645.1">
    <property type="nucleotide sequence ID" value="NZ_SHNP01000003.1"/>
</dbReference>
<feature type="domain" description="Alanine racemase N-terminal" evidence="4">
    <location>
        <begin position="30"/>
        <end position="228"/>
    </location>
</feature>
<evidence type="ECO:0000313" key="5">
    <source>
        <dbReference type="EMBL" id="MCX2973791.1"/>
    </source>
</evidence>
<protein>
    <recommendedName>
        <fullName evidence="2">Pyridoxal phosphate homeostasis protein</fullName>
        <shortName evidence="2">PLP homeostasis protein</shortName>
    </recommendedName>
</protein>
<dbReference type="Proteomes" id="UP001143307">
    <property type="component" value="Unassembled WGS sequence"/>
</dbReference>
<feature type="modified residue" description="N6-(pyridoxal phosphate)lysine" evidence="2">
    <location>
        <position position="38"/>
    </location>
</feature>
<dbReference type="Gene3D" id="3.20.20.10">
    <property type="entry name" value="Alanine racemase"/>
    <property type="match status" value="1"/>
</dbReference>
<comment type="caution">
    <text evidence="5">The sequence shown here is derived from an EMBL/GenBank/DDBJ whole genome shotgun (WGS) entry which is preliminary data.</text>
</comment>
<evidence type="ECO:0000313" key="6">
    <source>
        <dbReference type="Proteomes" id="UP001143307"/>
    </source>
</evidence>
<dbReference type="PIRSF" id="PIRSF004848">
    <property type="entry name" value="YBL036c_PLPDEIII"/>
    <property type="match status" value="1"/>
</dbReference>
<organism evidence="5 6">
    <name type="scientific">Candidatus Seongchinamella marina</name>
    <dbReference type="NCBI Taxonomy" id="2518990"/>
    <lineage>
        <taxon>Bacteria</taxon>
        <taxon>Pseudomonadati</taxon>
        <taxon>Pseudomonadota</taxon>
        <taxon>Gammaproteobacteria</taxon>
        <taxon>Cellvibrionales</taxon>
        <taxon>Halieaceae</taxon>
        <taxon>Seongchinamella</taxon>
    </lineage>
</organism>
<dbReference type="InterPro" id="IPR001608">
    <property type="entry name" value="Ala_racemase_N"/>
</dbReference>
<keyword evidence="1 2" id="KW-0663">Pyridoxal phosphate</keyword>
<accession>A0ABT3SUX6</accession>
<comment type="function">
    <text evidence="2">Pyridoxal 5'-phosphate (PLP)-binding protein, which is involved in PLP homeostasis.</text>
</comment>
<dbReference type="CDD" id="cd06824">
    <property type="entry name" value="PLPDE_III_Yggs_like"/>
    <property type="match status" value="1"/>
</dbReference>
<dbReference type="SUPFAM" id="SSF51419">
    <property type="entry name" value="PLP-binding barrel"/>
    <property type="match status" value="1"/>
</dbReference>
<name>A0ABT3SUX6_9GAMM</name>
<dbReference type="Pfam" id="PF01168">
    <property type="entry name" value="Ala_racemase_N"/>
    <property type="match status" value="1"/>
</dbReference>
<dbReference type="PANTHER" id="PTHR10146">
    <property type="entry name" value="PROLINE SYNTHETASE CO-TRANSCRIBED BACTERIAL HOMOLOG PROTEIN"/>
    <property type="match status" value="1"/>
</dbReference>
<dbReference type="PANTHER" id="PTHR10146:SF14">
    <property type="entry name" value="PYRIDOXAL PHOSPHATE HOMEOSTASIS PROTEIN"/>
    <property type="match status" value="1"/>
</dbReference>
<gene>
    <name evidence="5" type="ORF">EYC87_09395</name>
</gene>
<sequence length="230" mass="25575">MTQPLSKDNITKLLKRVRIRSQKSQKAESDIILLAVSKTRPADDVRAAYDCGLTQFGENYLQEAVDKITDLADLPITWHFIGPIQSNKTRPIAEHFQWVQSIERPKIARRLNEQRPDSLPPLQVCLQVNISSEQSKSGVSLNELDELAALVDELPRLQLRGLMAIPAATDSESEQRATFAALRKAFEQLKLKHPQIDTLSMGMSGDMESAIAEGSTMVRIGTAIFGPRQG</sequence>
<dbReference type="InterPro" id="IPR011078">
    <property type="entry name" value="PyrdxlP_homeostasis"/>
</dbReference>
<dbReference type="InterPro" id="IPR029066">
    <property type="entry name" value="PLP-binding_barrel"/>
</dbReference>
<evidence type="ECO:0000256" key="1">
    <source>
        <dbReference type="ARBA" id="ARBA00022898"/>
    </source>
</evidence>
<dbReference type="EMBL" id="SHNP01000003">
    <property type="protein sequence ID" value="MCX2973791.1"/>
    <property type="molecule type" value="Genomic_DNA"/>
</dbReference>
<proteinExistence type="inferred from homology"/>
<comment type="similarity">
    <text evidence="2 3">Belongs to the pyridoxal phosphate-binding protein YggS/PROSC family.</text>
</comment>
<evidence type="ECO:0000259" key="4">
    <source>
        <dbReference type="Pfam" id="PF01168"/>
    </source>
</evidence>
<dbReference type="PROSITE" id="PS01211">
    <property type="entry name" value="UPF0001"/>
    <property type="match status" value="1"/>
</dbReference>
<reference evidence="5" key="1">
    <citation type="submission" date="2019-02" db="EMBL/GenBank/DDBJ databases">
        <authorList>
            <person name="Li S.-H."/>
        </authorList>
    </citation>
    <scope>NUCLEOTIDE SEQUENCE</scope>
    <source>
        <strain evidence="5">IMCC8485</strain>
    </source>
</reference>
<dbReference type="NCBIfam" id="TIGR00044">
    <property type="entry name" value="YggS family pyridoxal phosphate-dependent enzyme"/>
    <property type="match status" value="1"/>
</dbReference>
<dbReference type="HAMAP" id="MF_02087">
    <property type="entry name" value="PLP_homeostasis"/>
    <property type="match status" value="1"/>
</dbReference>
<keyword evidence="6" id="KW-1185">Reference proteome</keyword>
<evidence type="ECO:0000256" key="2">
    <source>
        <dbReference type="HAMAP-Rule" id="MF_02087"/>
    </source>
</evidence>